<protein>
    <submittedName>
        <fullName evidence="2">Fructose-bisphosphate aldolase class II</fullName>
    </submittedName>
</protein>
<evidence type="ECO:0000256" key="1">
    <source>
        <dbReference type="ARBA" id="ARBA00001947"/>
    </source>
</evidence>
<keyword evidence="3" id="KW-1185">Reference proteome</keyword>
<proteinExistence type="predicted"/>
<dbReference type="NCBIfam" id="TIGR00167">
    <property type="entry name" value="cbbA"/>
    <property type="match status" value="1"/>
</dbReference>
<evidence type="ECO:0000313" key="2">
    <source>
        <dbReference type="EMBL" id="NRN65408.1"/>
    </source>
</evidence>
<dbReference type="InterPro" id="IPR000771">
    <property type="entry name" value="FBA_II"/>
</dbReference>
<dbReference type="Proteomes" id="UP000763557">
    <property type="component" value="Unassembled WGS sequence"/>
</dbReference>
<dbReference type="Gene3D" id="3.20.20.70">
    <property type="entry name" value="Aldolase class I"/>
    <property type="match status" value="1"/>
</dbReference>
<comment type="cofactor">
    <cofactor evidence="1">
        <name>Zn(2+)</name>
        <dbReference type="ChEBI" id="CHEBI:29105"/>
    </cofactor>
</comment>
<dbReference type="EMBL" id="JAAATY010000006">
    <property type="protein sequence ID" value="NRN65408.1"/>
    <property type="molecule type" value="Genomic_DNA"/>
</dbReference>
<dbReference type="InterPro" id="IPR050246">
    <property type="entry name" value="Class_II_FBP_aldolase"/>
</dbReference>
<comment type="caution">
    <text evidence="2">The sequence shown here is derived from an EMBL/GenBank/DDBJ whole genome shotgun (WGS) entry which is preliminary data.</text>
</comment>
<sequence>MLVATTAIIEEAIRTGTGVGAFNVITLEHAEGIVTGAETVNKPVVLQISQNCVRFHGGRLLPIARAAAAVAAESSVPVALHLDHVQDELLLRQAADAGFASVMYDASTLPYSQNVQVTRNAVEWAHRVGLWVEAELGEVGGKDGAHAPGVRTDPADAARFVAETGVDALAVAVGSSHAMTSQTASLDLELITRIRAAVPVPLVLHGSSGVPDSQLRAAVRHGMVKINIGTALNVAFTQAVQAADLRIADPRKYLAPARDAVAHTVAHLLGVLSIC</sequence>
<dbReference type="PIRSF" id="PIRSF001359">
    <property type="entry name" value="F_bP_aldolase_II"/>
    <property type="match status" value="1"/>
</dbReference>
<dbReference type="CDD" id="cd00947">
    <property type="entry name" value="TBP_aldolase_IIB"/>
    <property type="match status" value="1"/>
</dbReference>
<dbReference type="Pfam" id="PF01116">
    <property type="entry name" value="F_bP_aldolase"/>
    <property type="match status" value="1"/>
</dbReference>
<organism evidence="2 3">
    <name type="scientific">Kibdelosporangium persicum</name>
    <dbReference type="NCBI Taxonomy" id="2698649"/>
    <lineage>
        <taxon>Bacteria</taxon>
        <taxon>Bacillati</taxon>
        <taxon>Actinomycetota</taxon>
        <taxon>Actinomycetes</taxon>
        <taxon>Pseudonocardiales</taxon>
        <taxon>Pseudonocardiaceae</taxon>
        <taxon>Kibdelosporangium</taxon>
    </lineage>
</organism>
<reference evidence="2 3" key="1">
    <citation type="submission" date="2020-01" db="EMBL/GenBank/DDBJ databases">
        <title>Kibdelosporangium persica a novel Actinomycetes from a hot desert in Iran.</title>
        <authorList>
            <person name="Safaei N."/>
            <person name="Zaburannyi N."/>
            <person name="Mueller R."/>
            <person name="Wink J."/>
        </authorList>
    </citation>
    <scope>NUCLEOTIDE SEQUENCE [LARGE SCALE GENOMIC DNA]</scope>
    <source>
        <strain evidence="2 3">4NS15</strain>
    </source>
</reference>
<dbReference type="PANTHER" id="PTHR30304">
    <property type="entry name" value="D-TAGATOSE-1,6-BISPHOSPHATE ALDOLASE"/>
    <property type="match status" value="1"/>
</dbReference>
<dbReference type="InterPro" id="IPR013785">
    <property type="entry name" value="Aldolase_TIM"/>
</dbReference>
<dbReference type="PANTHER" id="PTHR30304:SF0">
    <property type="entry name" value="D-TAGATOSE-1,6-BISPHOSPHATE ALDOLASE SUBUNIT GATY-RELATED"/>
    <property type="match status" value="1"/>
</dbReference>
<dbReference type="SUPFAM" id="SSF51569">
    <property type="entry name" value="Aldolase"/>
    <property type="match status" value="1"/>
</dbReference>
<accession>A0ABX2F250</accession>
<evidence type="ECO:0000313" key="3">
    <source>
        <dbReference type="Proteomes" id="UP000763557"/>
    </source>
</evidence>
<gene>
    <name evidence="2" type="ORF">GC106_26190</name>
</gene>
<name>A0ABX2F250_9PSEU</name>